<keyword evidence="4" id="KW-1185">Reference proteome</keyword>
<evidence type="ECO:0000256" key="1">
    <source>
        <dbReference type="SAM" id="MobiDB-lite"/>
    </source>
</evidence>
<organism evidence="3 4">
    <name type="scientific">Onchocerca volvulus</name>
    <dbReference type="NCBI Taxonomy" id="6282"/>
    <lineage>
        <taxon>Eukaryota</taxon>
        <taxon>Metazoa</taxon>
        <taxon>Ecdysozoa</taxon>
        <taxon>Nematoda</taxon>
        <taxon>Chromadorea</taxon>
        <taxon>Rhabditida</taxon>
        <taxon>Spirurina</taxon>
        <taxon>Spiruromorpha</taxon>
        <taxon>Filarioidea</taxon>
        <taxon>Onchocercidae</taxon>
        <taxon>Onchocerca</taxon>
    </lineage>
</organism>
<dbReference type="Proteomes" id="UP000024404">
    <property type="component" value="Unassembled WGS sequence"/>
</dbReference>
<evidence type="ECO:0000313" key="3">
    <source>
        <dbReference type="EnsemblMetazoa" id="OVOC1115.1"/>
    </source>
</evidence>
<dbReference type="EnsemblMetazoa" id="OVOC1115.1">
    <property type="protein sequence ID" value="OVOC1115.1"/>
    <property type="gene ID" value="WBGene00237924"/>
</dbReference>
<accession>A0A8R1XP59</accession>
<feature type="region of interest" description="Disordered" evidence="1">
    <location>
        <begin position="308"/>
        <end position="335"/>
    </location>
</feature>
<evidence type="ECO:0000313" key="4">
    <source>
        <dbReference type="Proteomes" id="UP000024404"/>
    </source>
</evidence>
<dbReference type="AlphaFoldDB" id="A0A8R1XP59"/>
<keyword evidence="2" id="KW-0812">Transmembrane</keyword>
<feature type="transmembrane region" description="Helical" evidence="2">
    <location>
        <begin position="34"/>
        <end position="54"/>
    </location>
</feature>
<reference evidence="3" key="2">
    <citation type="submission" date="2022-06" db="UniProtKB">
        <authorList>
            <consortium name="EnsemblMetazoa"/>
        </authorList>
    </citation>
    <scope>IDENTIFICATION</scope>
</reference>
<dbReference type="OMA" id="MAKWNIT"/>
<keyword evidence="2" id="KW-1133">Transmembrane helix</keyword>
<name>A0A8R1XP59_ONCVO</name>
<evidence type="ECO:0000256" key="2">
    <source>
        <dbReference type="SAM" id="Phobius"/>
    </source>
</evidence>
<dbReference type="EMBL" id="CMVM020000024">
    <property type="status" value="NOT_ANNOTATED_CDS"/>
    <property type="molecule type" value="Genomic_DNA"/>
</dbReference>
<sequence>MDLWYLTSMARNSSKISVKTVPITANGGGSVFRILPLFGFLTGLLLFFFVFYIYQVQNVELYNIRNQIELERNRHIKVKLENIDFKAELEKYKSSDVSLKNELRKLRLSQKECFGKLAKWNNTLLSYMMNLKQLQDDKNVCFTAMASMKAELALAKLTITTMRANFTSMGNVMETPKKIVESLKTRSDKEDAQESIPQEANLTASPLTITQSADEAESLRNISVQGEKMQENVLPEPVISQPIIATVKNSNNFHAGTIISVPQNRAQENQLDFLAPPLQLEKQSLDARNEFPIFPGSGQLNFENPFIQKKKMENSGNGNDSDKKQLVVDKELEDV</sequence>
<proteinExistence type="predicted"/>
<reference evidence="4" key="1">
    <citation type="submission" date="2013-10" db="EMBL/GenBank/DDBJ databases">
        <title>Genome sequencing of Onchocerca volvulus.</title>
        <authorList>
            <person name="Cotton J."/>
            <person name="Tsai J."/>
            <person name="Stanley E."/>
            <person name="Tracey A."/>
            <person name="Holroyd N."/>
            <person name="Lustigman S."/>
            <person name="Berriman M."/>
        </authorList>
    </citation>
    <scope>NUCLEOTIDE SEQUENCE</scope>
</reference>
<protein>
    <submittedName>
        <fullName evidence="3">Uncharacterized protein</fullName>
    </submittedName>
</protein>
<feature type="compositionally biased region" description="Basic and acidic residues" evidence="1">
    <location>
        <begin position="320"/>
        <end position="335"/>
    </location>
</feature>
<keyword evidence="2" id="KW-0472">Membrane</keyword>